<feature type="domain" description="BRCT" evidence="3">
    <location>
        <begin position="1"/>
        <end position="82"/>
    </location>
</feature>
<accession>A0A0W0CNX9</accession>
<dbReference type="OMA" id="ERCLHYK"/>
<feature type="domain" description="BRCT" evidence="3">
    <location>
        <begin position="312"/>
        <end position="399"/>
    </location>
</feature>
<dbReference type="OrthoDB" id="251770at2759"/>
<dbReference type="VEuPathDB" id="FungiDB:B1J91_L03410g"/>
<feature type="region of interest" description="Disordered" evidence="2">
    <location>
        <begin position="694"/>
        <end position="731"/>
    </location>
</feature>
<evidence type="ECO:0000313" key="4">
    <source>
        <dbReference type="EMBL" id="KTB01112.1"/>
    </source>
</evidence>
<dbReference type="GO" id="GO:0070182">
    <property type="term" value="F:DNA polymerase binding"/>
    <property type="evidence" value="ECO:0007669"/>
    <property type="project" value="EnsemblFungi"/>
</dbReference>
<feature type="region of interest" description="Disordered" evidence="2">
    <location>
        <begin position="276"/>
        <end position="299"/>
    </location>
</feature>
<feature type="domain" description="BRCT" evidence="3">
    <location>
        <begin position="187"/>
        <end position="213"/>
    </location>
</feature>
<dbReference type="GO" id="GO:0000727">
    <property type="term" value="P:double-strand break repair via break-induced replication"/>
    <property type="evidence" value="ECO:0007669"/>
    <property type="project" value="EnsemblFungi"/>
</dbReference>
<dbReference type="InterPro" id="IPR036420">
    <property type="entry name" value="BRCT_dom_sf"/>
</dbReference>
<feature type="compositionally biased region" description="Low complexity" evidence="2">
    <location>
        <begin position="718"/>
        <end position="731"/>
    </location>
</feature>
<dbReference type="EMBL" id="LLZZ01000132">
    <property type="protein sequence ID" value="KTB01112.1"/>
    <property type="molecule type" value="Genomic_DNA"/>
</dbReference>
<feature type="compositionally biased region" description="Polar residues" evidence="2">
    <location>
        <begin position="702"/>
        <end position="717"/>
    </location>
</feature>
<dbReference type="GO" id="GO:0031261">
    <property type="term" value="C:DNA replication preinitiation complex"/>
    <property type="evidence" value="ECO:0007669"/>
    <property type="project" value="EnsemblFungi"/>
</dbReference>
<proteinExistence type="predicted"/>
<dbReference type="Proteomes" id="UP000054886">
    <property type="component" value="Unassembled WGS sequence"/>
</dbReference>
<dbReference type="SMART" id="SM00292">
    <property type="entry name" value="BRCT"/>
    <property type="match status" value="3"/>
</dbReference>
<dbReference type="VEuPathDB" id="FungiDB:CAGL0L03410g"/>
<sequence length="731" mass="84084">MRPFARITFCCTGLDEQLFKSISKKVLKLGGLLSYDLTSQVNVLIVGDLHRRTDKYEFAVRNRPDIVFLDCNAILELYHLWLAGEDVAHSNDSGMAHVDQSVRMLDILAKRYTLGPLTDYVIFIGRIRNDTLTNVPQLEEFCSAMNCCKCISKHFMSDSKRKFAGKQVVFITDEPNGVRVDAARKENIPVIHYKWILDCYKRNATLQYDPYYLLEFAMHIEDIKEIGRDSCDCWDDLDDPAQNRLVYEDEEDRMTQRKSISKRLKPHGDKLWQKVMSSKDSKDQEISSINENEPNSAPLHNLEADISQSDVKDGGIFHGLAFIINDAFKIDHRKILEKVITQHGGNITYDIQDEGAYRYLELVPSHIPIEDIIINKNIGIDSTVTEFFIERCLHYKKQLLPIDSWSSPYLYSTKFKILASNRSNKEFVISITGFSGVELLHLVKMLKALGNFGIKYSEYLDKKTDLLLVNLAVLTSITKDHSLWNNQYHDLFLQNSESITQINQIFRNSLKRKIQFIKEEHCIPMATPAFIIDIFRKAKDLYYNPTTIDHTIHLNNIQWLVLSRKGKKTEFEFKVVRSSIPIDQRKALVDKSVLSSVEQAEKSSDINQRLLKRSASELLQKFKEKPELSPSKSDFTHKRVRLNVIPPEIEQRKSSLGDKIPNLKKVDIQPVIRTTSWGSILAEGHDMQRKELTELPSDDMNRNNNRNPIDQTQVTYGSVSATSSTNTTSHK</sequence>
<evidence type="ECO:0000259" key="3">
    <source>
        <dbReference type="PROSITE" id="PS50172"/>
    </source>
</evidence>
<dbReference type="VEuPathDB" id="FungiDB:GW608_L11847"/>
<comment type="caution">
    <text evidence="4">The sequence shown here is derived from an EMBL/GenBank/DDBJ whole genome shotgun (WGS) entry which is preliminary data.</text>
</comment>
<dbReference type="AlphaFoldDB" id="A0A0W0CNX9"/>
<dbReference type="Pfam" id="PF00533">
    <property type="entry name" value="BRCT"/>
    <property type="match status" value="1"/>
</dbReference>
<evidence type="ECO:0000313" key="6">
    <source>
        <dbReference type="Proteomes" id="UP000054886"/>
    </source>
</evidence>
<dbReference type="GO" id="GO:0006270">
    <property type="term" value="P:DNA replication initiation"/>
    <property type="evidence" value="ECO:0007669"/>
    <property type="project" value="EnsemblFungi"/>
</dbReference>
<dbReference type="PROSITE" id="PS50172">
    <property type="entry name" value="BRCT"/>
    <property type="match status" value="3"/>
</dbReference>
<dbReference type="SUPFAM" id="SSF52113">
    <property type="entry name" value="BRCT domain"/>
    <property type="match status" value="2"/>
</dbReference>
<dbReference type="EMBL" id="LLZZ01000115">
    <property type="protein sequence ID" value="KTB04894.1"/>
    <property type="molecule type" value="Genomic_DNA"/>
</dbReference>
<dbReference type="InterPro" id="IPR001357">
    <property type="entry name" value="BRCT_dom"/>
</dbReference>
<keyword evidence="1" id="KW-0677">Repeat</keyword>
<dbReference type="InterPro" id="IPR011992">
    <property type="entry name" value="EF-hand-dom_pair"/>
</dbReference>
<evidence type="ECO:0000256" key="1">
    <source>
        <dbReference type="ARBA" id="ARBA00022737"/>
    </source>
</evidence>
<gene>
    <name evidence="4" type="ORF">AO440_004578</name>
    <name evidence="5" type="ORF">AO440_005008</name>
</gene>
<dbReference type="GO" id="GO:0007095">
    <property type="term" value="P:mitotic G2 DNA damage checkpoint signaling"/>
    <property type="evidence" value="ECO:0007669"/>
    <property type="project" value="EnsemblFungi"/>
</dbReference>
<dbReference type="GO" id="GO:0005657">
    <property type="term" value="C:replication fork"/>
    <property type="evidence" value="ECO:0007669"/>
    <property type="project" value="EnsemblFungi"/>
</dbReference>
<dbReference type="Gene3D" id="3.40.50.10190">
    <property type="entry name" value="BRCT domain"/>
    <property type="match status" value="4"/>
</dbReference>
<dbReference type="GO" id="GO:0033314">
    <property type="term" value="P:mitotic DNA replication checkpoint signaling"/>
    <property type="evidence" value="ECO:0007669"/>
    <property type="project" value="TreeGrafter"/>
</dbReference>
<dbReference type="GO" id="GO:0030295">
    <property type="term" value="F:protein kinase activator activity"/>
    <property type="evidence" value="ECO:0007669"/>
    <property type="project" value="EnsemblFungi"/>
</dbReference>
<feature type="compositionally biased region" description="Basic and acidic residues" evidence="2">
    <location>
        <begin position="276"/>
        <end position="285"/>
    </location>
</feature>
<dbReference type="PANTHER" id="PTHR13561">
    <property type="entry name" value="DNA REPLICATION REGULATOR DPB11-RELATED"/>
    <property type="match status" value="1"/>
</dbReference>
<reference evidence="4 6" key="1">
    <citation type="submission" date="2015-10" db="EMBL/GenBank/DDBJ databases">
        <title>Draft genomes sequences of Candida glabrata isolates 1A, 1B, 2A, 2B, 3A and 3B.</title>
        <authorList>
            <person name="Haavelsrud O.E."/>
            <person name="Gaustad P."/>
        </authorList>
    </citation>
    <scope>NUCLEOTIDE SEQUENCE [LARGE SCALE GENOMIC DNA]</scope>
    <source>
        <strain evidence="4">910700640</strain>
    </source>
</reference>
<dbReference type="GO" id="GO:0007533">
    <property type="term" value="P:mating type switching"/>
    <property type="evidence" value="ECO:0007669"/>
    <property type="project" value="EnsemblFungi"/>
</dbReference>
<dbReference type="VEuPathDB" id="FungiDB:GVI51_L03223"/>
<name>A0A0W0CNX9_CANGB</name>
<organism evidence="4 6">
    <name type="scientific">Candida glabrata</name>
    <name type="common">Yeast</name>
    <name type="synonym">Torulopsis glabrata</name>
    <dbReference type="NCBI Taxonomy" id="5478"/>
    <lineage>
        <taxon>Eukaryota</taxon>
        <taxon>Fungi</taxon>
        <taxon>Dikarya</taxon>
        <taxon>Ascomycota</taxon>
        <taxon>Saccharomycotina</taxon>
        <taxon>Saccharomycetes</taxon>
        <taxon>Saccharomycetales</taxon>
        <taxon>Saccharomycetaceae</taxon>
        <taxon>Nakaseomyces</taxon>
    </lineage>
</organism>
<protein>
    <submittedName>
        <fullName evidence="4">DNA replication regulator DPB11</fullName>
    </submittedName>
</protein>
<feature type="compositionally biased region" description="Polar residues" evidence="2">
    <location>
        <begin position="286"/>
        <end position="295"/>
    </location>
</feature>
<evidence type="ECO:0000256" key="2">
    <source>
        <dbReference type="SAM" id="MobiDB-lite"/>
    </source>
</evidence>
<dbReference type="SUPFAM" id="SSF47473">
    <property type="entry name" value="EF-hand"/>
    <property type="match status" value="1"/>
</dbReference>
<evidence type="ECO:0000313" key="5">
    <source>
        <dbReference type="EMBL" id="KTB04894.1"/>
    </source>
</evidence>
<dbReference type="VEuPathDB" id="FungiDB:GWK60_L11825"/>
<dbReference type="PANTHER" id="PTHR13561:SF20">
    <property type="entry name" value="DNA TOPOISOMERASE 2-BINDING PROTEIN 1"/>
    <property type="match status" value="1"/>
</dbReference>